<accession>A0ABU5CA16</accession>
<gene>
    <name evidence="1" type="ORF">RWE15_14330</name>
</gene>
<name>A0ABU5CA16_9BACI</name>
<dbReference type="EMBL" id="JAWDIP010000003">
    <property type="protein sequence ID" value="MDY0395394.1"/>
    <property type="molecule type" value="Genomic_DNA"/>
</dbReference>
<dbReference type="Proteomes" id="UP001281447">
    <property type="component" value="Unassembled WGS sequence"/>
</dbReference>
<protein>
    <recommendedName>
        <fullName evidence="3">AP2-like DNA-binding integrase domain-containing protein</fullName>
    </recommendedName>
</protein>
<dbReference type="RefSeq" id="WP_390356353.1">
    <property type="nucleotide sequence ID" value="NZ_JBHUIZ010000012.1"/>
</dbReference>
<evidence type="ECO:0000313" key="2">
    <source>
        <dbReference type="Proteomes" id="UP001281447"/>
    </source>
</evidence>
<keyword evidence="2" id="KW-1185">Reference proteome</keyword>
<comment type="caution">
    <text evidence="1">The sequence shown here is derived from an EMBL/GenBank/DDBJ whole genome shotgun (WGS) entry which is preliminary data.</text>
</comment>
<sequence length="77" mass="9101">MIDSRKNLCYIVTVNYLAKNGVGETKSRCKTFVSLHSINTQRCQDFAKRKAKEDKQFHMFEEEWISQYTVPLSDYCK</sequence>
<reference evidence="1 2" key="1">
    <citation type="submission" date="2023-10" db="EMBL/GenBank/DDBJ databases">
        <title>Virgibacillus halophilus 5B73C genome.</title>
        <authorList>
            <person name="Miliotis G."/>
            <person name="Sengupta P."/>
            <person name="Hameed A."/>
            <person name="Chuvochina M."/>
            <person name="Mcdonagh F."/>
            <person name="Simpson A.C."/>
            <person name="Singh N.K."/>
            <person name="Rekha P.D."/>
            <person name="Raman K."/>
            <person name="Hugenholtz P."/>
            <person name="Venkateswaran K."/>
        </authorList>
    </citation>
    <scope>NUCLEOTIDE SEQUENCE [LARGE SCALE GENOMIC DNA]</scope>
    <source>
        <strain evidence="1 2">5B73C</strain>
    </source>
</reference>
<evidence type="ECO:0000313" key="1">
    <source>
        <dbReference type="EMBL" id="MDY0395394.1"/>
    </source>
</evidence>
<organism evidence="1 2">
    <name type="scientific">Tigheibacillus halophilus</name>
    <dbReference type="NCBI Taxonomy" id="361280"/>
    <lineage>
        <taxon>Bacteria</taxon>
        <taxon>Bacillati</taxon>
        <taxon>Bacillota</taxon>
        <taxon>Bacilli</taxon>
        <taxon>Bacillales</taxon>
        <taxon>Bacillaceae</taxon>
        <taxon>Tigheibacillus</taxon>
    </lineage>
</organism>
<evidence type="ECO:0008006" key="3">
    <source>
        <dbReference type="Google" id="ProtNLM"/>
    </source>
</evidence>
<proteinExistence type="predicted"/>